<feature type="transmembrane region" description="Helical" evidence="7">
    <location>
        <begin position="204"/>
        <end position="224"/>
    </location>
</feature>
<dbReference type="PANTHER" id="PTHR30161">
    <property type="entry name" value="FLAGELLAR EXPORT PROTEIN, MEMBRANE FLHA SUBUNIT-RELATED"/>
    <property type="match status" value="1"/>
</dbReference>
<evidence type="ECO:0000313" key="8">
    <source>
        <dbReference type="EMBL" id="ERJ92622.1"/>
    </source>
</evidence>
<keyword evidence="3 7" id="KW-1003">Cell membrane</keyword>
<keyword evidence="7" id="KW-0653">Protein transport</keyword>
<protein>
    <recommendedName>
        <fullName evidence="7">Flagellar biosynthesis protein FlhA</fullName>
    </recommendedName>
</protein>
<proteinExistence type="inferred from homology"/>
<evidence type="ECO:0000256" key="6">
    <source>
        <dbReference type="ARBA" id="ARBA00023136"/>
    </source>
</evidence>
<reference evidence="8 9" key="1">
    <citation type="submission" date="2013-08" db="EMBL/GenBank/DDBJ databases">
        <authorList>
            <person name="Weinstock G."/>
            <person name="Sodergren E."/>
            <person name="Wylie T."/>
            <person name="Fulton L."/>
            <person name="Fulton R."/>
            <person name="Fronick C."/>
            <person name="O'Laughlin M."/>
            <person name="Godfrey J."/>
            <person name="Miner T."/>
            <person name="Herter B."/>
            <person name="Appelbaum E."/>
            <person name="Cordes M."/>
            <person name="Lek S."/>
            <person name="Wollam A."/>
            <person name="Pepin K.H."/>
            <person name="Palsikar V.B."/>
            <person name="Mitreva M."/>
            <person name="Wilson R.K."/>
        </authorList>
    </citation>
    <scope>NUCLEOTIDE SEQUENCE [LARGE SCALE GENOMIC DNA]</scope>
    <source>
        <strain evidence="8 9">ATCC 700332</strain>
    </source>
</reference>
<evidence type="ECO:0000256" key="3">
    <source>
        <dbReference type="ARBA" id="ARBA00022475"/>
    </source>
</evidence>
<dbReference type="Gene3D" id="1.10.8.540">
    <property type="entry name" value="FHIPEP family, domain 3"/>
    <property type="match status" value="1"/>
</dbReference>
<dbReference type="InterPro" id="IPR001712">
    <property type="entry name" value="T3SS_FHIPEP"/>
</dbReference>
<sequence>MAEKKRYFKNTSDLTMAVAVIAVVMMLIVPLPTVLLDVLMASNLLLALLILLIVMYTPRAIDFSFFPTMLLISTVYGLALNVSSTRLILTQGARFNGQLITAFGSFVVGSGGTEGLVVGLVIFIVLIAVQAFVITKGATRIAEVAARFTLDAMPMKQAAVESEYNQGAITEDEARQKKLEIQREAGFYGSMDGATKFVSGNVKVGIFITVINLVAGVIFGMVLRSEPFNQAIQTYAKFTIGDGLLSQIPSLFISVATGLIVTRSASDGKSSMGQEAQRQFSQNAWIFYVAGVTMALIGFLPGFPWYVLIPLGAALFYIGRRLQIKQAVAFETKLEKEKEKQQTQGGSSADISPIVPLDPLSLELGFALIPLVDKEKGAELLERITRIRRESALDMGLVVPRIRIIDNMRLDPNEYCFKIKGVEVGSSHIRMGWYMCMNTGNVSEEIHGEATTDPAFGLPAVWIPEEQREQAERSGYAVVDAPTIIATHLTELIKSHAAEILGRQEIQAIVDALKKEYPAVVEEVTKLFNMGEIQKVMQGLLKEQVSVRNMVAIFETMADFGPITKKPDVLVEKVRQALGRQICLQYADENRNLRVFTVAPDFLQKLVASRVDTVNGPIAALDPVDQRDWISAVSTSIASSQKTGNIPVILCPEEARILVKASTEREIPNLVVLSVPEIVNDIKLENLGEIRVGA</sequence>
<comment type="subcellular location">
    <subcellularLocation>
        <location evidence="1 7">Cell membrane</location>
        <topology evidence="1 7">Multi-pass membrane protein</topology>
    </subcellularLocation>
</comment>
<feature type="transmembrane region" description="Helical" evidence="7">
    <location>
        <begin position="115"/>
        <end position="134"/>
    </location>
</feature>
<comment type="function">
    <text evidence="7">Required for formation of the rod structure of the flagellar apparatus. Together with FliI and FliH, may constitute the export apparatus of flagellin.</text>
</comment>
<keyword evidence="9" id="KW-1185">Reference proteome</keyword>
<dbReference type="InterPro" id="IPR006301">
    <property type="entry name" value="FlhA"/>
</dbReference>
<evidence type="ECO:0000256" key="4">
    <source>
        <dbReference type="ARBA" id="ARBA00022692"/>
    </source>
</evidence>
<feature type="transmembrane region" description="Helical" evidence="7">
    <location>
        <begin position="12"/>
        <end position="32"/>
    </location>
</feature>
<name>A0ABN0NY55_TRELE</name>
<keyword evidence="5 7" id="KW-1133">Transmembrane helix</keyword>
<feature type="transmembrane region" description="Helical" evidence="7">
    <location>
        <begin position="69"/>
        <end position="89"/>
    </location>
</feature>
<gene>
    <name evidence="7" type="primary">flhA</name>
    <name evidence="8" type="ORF">HMPREF9193_01380</name>
</gene>
<dbReference type="Pfam" id="PF00771">
    <property type="entry name" value="FHIPEP"/>
    <property type="match status" value="1"/>
</dbReference>
<dbReference type="PANTHER" id="PTHR30161:SF1">
    <property type="entry name" value="FLAGELLAR BIOSYNTHESIS PROTEIN FLHA-RELATED"/>
    <property type="match status" value="1"/>
</dbReference>
<dbReference type="PRINTS" id="PR00949">
    <property type="entry name" value="TYPE3IMAPROT"/>
</dbReference>
<dbReference type="PIRSF" id="PIRSF005419">
    <property type="entry name" value="FlhA"/>
    <property type="match status" value="1"/>
</dbReference>
<dbReference type="RefSeq" id="WP_021687585.1">
    <property type="nucleotide sequence ID" value="NZ_KI260567.1"/>
</dbReference>
<evidence type="ECO:0000313" key="9">
    <source>
        <dbReference type="Proteomes" id="UP000016649"/>
    </source>
</evidence>
<accession>A0ABN0NY55</accession>
<evidence type="ECO:0000256" key="2">
    <source>
        <dbReference type="ARBA" id="ARBA00008835"/>
    </source>
</evidence>
<comment type="caution">
    <text evidence="8">The sequence shown here is derived from an EMBL/GenBank/DDBJ whole genome shotgun (WGS) entry which is preliminary data.</text>
</comment>
<keyword evidence="4 7" id="KW-0812">Transmembrane</keyword>
<feature type="transmembrane region" description="Helical" evidence="7">
    <location>
        <begin position="244"/>
        <end position="265"/>
    </location>
</feature>
<evidence type="ECO:0000256" key="5">
    <source>
        <dbReference type="ARBA" id="ARBA00022989"/>
    </source>
</evidence>
<evidence type="ECO:0000256" key="7">
    <source>
        <dbReference type="RuleBase" id="RU364093"/>
    </source>
</evidence>
<keyword evidence="6 7" id="KW-0472">Membrane</keyword>
<keyword evidence="8" id="KW-0969">Cilium</keyword>
<keyword evidence="7" id="KW-1006">Bacterial flagellum protein export</keyword>
<evidence type="ECO:0000256" key="1">
    <source>
        <dbReference type="ARBA" id="ARBA00004651"/>
    </source>
</evidence>
<keyword evidence="7" id="KW-1005">Bacterial flagellum biogenesis</keyword>
<dbReference type="InterPro" id="IPR042193">
    <property type="entry name" value="FHIPEP_3"/>
</dbReference>
<dbReference type="Gene3D" id="3.40.50.12790">
    <property type="entry name" value="FHIPEP family, domain 4"/>
    <property type="match status" value="1"/>
</dbReference>
<dbReference type="Proteomes" id="UP000016649">
    <property type="component" value="Unassembled WGS sequence"/>
</dbReference>
<dbReference type="InterPro" id="IPR042194">
    <property type="entry name" value="FHIPEP_1"/>
</dbReference>
<feature type="transmembrane region" description="Helical" evidence="7">
    <location>
        <begin position="285"/>
        <end position="318"/>
    </location>
</feature>
<feature type="transmembrane region" description="Helical" evidence="7">
    <location>
        <begin position="38"/>
        <end position="57"/>
    </location>
</feature>
<dbReference type="InterPro" id="IPR042196">
    <property type="entry name" value="FHIPEP_4"/>
</dbReference>
<dbReference type="Gene3D" id="3.40.30.60">
    <property type="entry name" value="FHIPEP family, domain 1"/>
    <property type="match status" value="1"/>
</dbReference>
<keyword evidence="8" id="KW-0282">Flagellum</keyword>
<organism evidence="8 9">
    <name type="scientific">Treponema lecithinolyticum ATCC 700332</name>
    <dbReference type="NCBI Taxonomy" id="1321815"/>
    <lineage>
        <taxon>Bacteria</taxon>
        <taxon>Pseudomonadati</taxon>
        <taxon>Spirochaetota</taxon>
        <taxon>Spirochaetia</taxon>
        <taxon>Spirochaetales</taxon>
        <taxon>Treponemataceae</taxon>
        <taxon>Treponema</taxon>
    </lineage>
</organism>
<keyword evidence="8" id="KW-0966">Cell projection</keyword>
<dbReference type="EMBL" id="AWVH01000033">
    <property type="protein sequence ID" value="ERJ92622.1"/>
    <property type="molecule type" value="Genomic_DNA"/>
</dbReference>
<dbReference type="NCBIfam" id="TIGR01398">
    <property type="entry name" value="FlhA"/>
    <property type="match status" value="1"/>
</dbReference>
<comment type="similarity">
    <text evidence="2 7">Belongs to the FHIPEP (flagella/HR/invasion proteins export pore) family.</text>
</comment>
<keyword evidence="7" id="KW-0813">Transport</keyword>